<organism evidence="2 3">
    <name type="scientific">Armatimonas rosea</name>
    <dbReference type="NCBI Taxonomy" id="685828"/>
    <lineage>
        <taxon>Bacteria</taxon>
        <taxon>Bacillati</taxon>
        <taxon>Armatimonadota</taxon>
        <taxon>Armatimonadia</taxon>
        <taxon>Armatimonadales</taxon>
        <taxon>Armatimonadaceae</taxon>
        <taxon>Armatimonas</taxon>
    </lineage>
</organism>
<dbReference type="Gene3D" id="3.90.550.10">
    <property type="entry name" value="Spore Coat Polysaccharide Biosynthesis Protein SpsA, Chain A"/>
    <property type="match status" value="1"/>
</dbReference>
<gene>
    <name evidence="2" type="ORF">HNQ39_003662</name>
</gene>
<name>A0A7W9SS48_ARMRO</name>
<keyword evidence="2" id="KW-0328">Glycosyltransferase</keyword>
<dbReference type="Proteomes" id="UP000520814">
    <property type="component" value="Unassembled WGS sequence"/>
</dbReference>
<comment type="caution">
    <text evidence="2">The sequence shown here is derived from an EMBL/GenBank/DDBJ whole genome shotgun (WGS) entry which is preliminary data.</text>
</comment>
<feature type="domain" description="Glycosyltransferase 2-like" evidence="1">
    <location>
        <begin position="10"/>
        <end position="175"/>
    </location>
</feature>
<dbReference type="GO" id="GO:0004582">
    <property type="term" value="F:dolichyl-phosphate beta-D-mannosyltransferase activity"/>
    <property type="evidence" value="ECO:0007669"/>
    <property type="project" value="UniProtKB-EC"/>
</dbReference>
<keyword evidence="2" id="KW-0808">Transferase</keyword>
<dbReference type="PANTHER" id="PTHR48090:SF7">
    <property type="entry name" value="RFBJ PROTEIN"/>
    <property type="match status" value="1"/>
</dbReference>
<dbReference type="InterPro" id="IPR029044">
    <property type="entry name" value="Nucleotide-diphossugar_trans"/>
</dbReference>
<dbReference type="PANTHER" id="PTHR48090">
    <property type="entry name" value="UNDECAPRENYL-PHOSPHATE 4-DEOXY-4-FORMAMIDO-L-ARABINOSE TRANSFERASE-RELATED"/>
    <property type="match status" value="1"/>
</dbReference>
<evidence type="ECO:0000313" key="2">
    <source>
        <dbReference type="EMBL" id="MBB6051852.1"/>
    </source>
</evidence>
<dbReference type="Pfam" id="PF00535">
    <property type="entry name" value="Glycos_transf_2"/>
    <property type="match status" value="1"/>
</dbReference>
<proteinExistence type="predicted"/>
<dbReference type="EC" id="2.4.1.83" evidence="2"/>
<reference evidence="2 3" key="1">
    <citation type="submission" date="2020-08" db="EMBL/GenBank/DDBJ databases">
        <title>Genomic Encyclopedia of Type Strains, Phase IV (KMG-IV): sequencing the most valuable type-strain genomes for metagenomic binning, comparative biology and taxonomic classification.</title>
        <authorList>
            <person name="Goeker M."/>
        </authorList>
    </citation>
    <scope>NUCLEOTIDE SEQUENCE [LARGE SCALE GENOMIC DNA]</scope>
    <source>
        <strain evidence="2 3">DSM 23562</strain>
    </source>
</reference>
<protein>
    <submittedName>
        <fullName evidence="2">Dolichol-phosphate mannosyltransferase</fullName>
        <ecNumber evidence="2">2.4.1.83</ecNumber>
    </submittedName>
</protein>
<accession>A0A7W9SS48</accession>
<sequence>MPEPTQNILSVVIPAHNEEGCIESTVRALCEKLTAEAITYEILVVNDNSSDSTEAILQRLSTELVGVRYLNNQPPHGFGFAVRAGLNNFKGDAVAVYMADASDRPEDLVAFYRTLVSENLDCVFGTRFHKDAKVVDYPGFKLVINRMANLFIQMLFGLKYNDVTNAFKLYRKNVIDGLHPILSNHFNLTVELPLKAIVRGYSYGVVPNWWINRKTGESKLKIKEMGSRYLFIVLYCLLEKWLSRGDYNRHQPVRFKSVAVNEPAVVNKQA</sequence>
<evidence type="ECO:0000313" key="3">
    <source>
        <dbReference type="Proteomes" id="UP000520814"/>
    </source>
</evidence>
<keyword evidence="3" id="KW-1185">Reference proteome</keyword>
<dbReference type="EMBL" id="JACHGW010000003">
    <property type="protein sequence ID" value="MBB6051852.1"/>
    <property type="molecule type" value="Genomic_DNA"/>
</dbReference>
<dbReference type="AlphaFoldDB" id="A0A7W9SS48"/>
<evidence type="ECO:0000259" key="1">
    <source>
        <dbReference type="Pfam" id="PF00535"/>
    </source>
</evidence>
<dbReference type="CDD" id="cd04179">
    <property type="entry name" value="DPM_DPG-synthase_like"/>
    <property type="match status" value="1"/>
</dbReference>
<dbReference type="SUPFAM" id="SSF53448">
    <property type="entry name" value="Nucleotide-diphospho-sugar transferases"/>
    <property type="match status" value="1"/>
</dbReference>
<dbReference type="InterPro" id="IPR050256">
    <property type="entry name" value="Glycosyltransferase_2"/>
</dbReference>
<dbReference type="InterPro" id="IPR001173">
    <property type="entry name" value="Glyco_trans_2-like"/>
</dbReference>